<feature type="compositionally biased region" description="Basic and acidic residues" evidence="1">
    <location>
        <begin position="303"/>
        <end position="318"/>
    </location>
</feature>
<feature type="region of interest" description="Disordered" evidence="1">
    <location>
        <begin position="1"/>
        <end position="23"/>
    </location>
</feature>
<feature type="region of interest" description="Disordered" evidence="1">
    <location>
        <begin position="278"/>
        <end position="343"/>
    </location>
</feature>
<accession>A0ABP6CH50</accession>
<gene>
    <name evidence="2" type="ORF">GCM10009863_32500</name>
</gene>
<proteinExistence type="predicted"/>
<dbReference type="EMBL" id="BAAARJ010000009">
    <property type="protein sequence ID" value="GAA2616274.1"/>
    <property type="molecule type" value="Genomic_DNA"/>
</dbReference>
<feature type="compositionally biased region" description="Polar residues" evidence="1">
    <location>
        <begin position="286"/>
        <end position="296"/>
    </location>
</feature>
<evidence type="ECO:0000313" key="3">
    <source>
        <dbReference type="Proteomes" id="UP001501447"/>
    </source>
</evidence>
<evidence type="ECO:0000256" key="1">
    <source>
        <dbReference type="SAM" id="MobiDB-lite"/>
    </source>
</evidence>
<comment type="caution">
    <text evidence="2">The sequence shown here is derived from an EMBL/GenBank/DDBJ whole genome shotgun (WGS) entry which is preliminary data.</text>
</comment>
<organism evidence="2 3">
    <name type="scientific">Streptomyces axinellae</name>
    <dbReference type="NCBI Taxonomy" id="552788"/>
    <lineage>
        <taxon>Bacteria</taxon>
        <taxon>Bacillati</taxon>
        <taxon>Actinomycetota</taxon>
        <taxon>Actinomycetes</taxon>
        <taxon>Kitasatosporales</taxon>
        <taxon>Streptomycetaceae</taxon>
        <taxon>Streptomyces</taxon>
    </lineage>
</organism>
<keyword evidence="3" id="KW-1185">Reference proteome</keyword>
<sequence length="343" mass="39054">MPPPEGSMYSSGLENTGMYDASQEDDIRLVAEYAERNERRGFRARYAGEYEQPDPETQRLWDNADASLQQFRETAWDVRYAWNARNQAALDLQDHPRSRTRRENYDQADREYNEAGRVHDRASLRWITDGWNFHQAVEQALDVRDRDIRQTLTDPNANDRIRQWATTQWASIPDPNERAAVYSQPTAQQFAVSQQFTPQQQISPALAGYRAALTELANENEAALQRELQRESAAGADAPQPFADVGSASPMQVDGNPLAAYMASIGRRRAEVAAELAQLPPAPTNVARTLTSQREATPSAPPQERERRNARDPRDGERHHRRNRDRRDNNGSSQNGSRRSRRS</sequence>
<protein>
    <submittedName>
        <fullName evidence="2">Uncharacterized protein</fullName>
    </submittedName>
</protein>
<evidence type="ECO:0000313" key="2">
    <source>
        <dbReference type="EMBL" id="GAA2616274.1"/>
    </source>
</evidence>
<feature type="region of interest" description="Disordered" evidence="1">
    <location>
        <begin position="231"/>
        <end position="252"/>
    </location>
</feature>
<dbReference type="Proteomes" id="UP001501447">
    <property type="component" value="Unassembled WGS sequence"/>
</dbReference>
<reference evidence="3" key="1">
    <citation type="journal article" date="2019" name="Int. J. Syst. Evol. Microbiol.">
        <title>The Global Catalogue of Microorganisms (GCM) 10K type strain sequencing project: providing services to taxonomists for standard genome sequencing and annotation.</title>
        <authorList>
            <consortium name="The Broad Institute Genomics Platform"/>
            <consortium name="The Broad Institute Genome Sequencing Center for Infectious Disease"/>
            <person name="Wu L."/>
            <person name="Ma J."/>
        </authorList>
    </citation>
    <scope>NUCLEOTIDE SEQUENCE [LARGE SCALE GENOMIC DNA]</scope>
    <source>
        <strain evidence="3">JCM 16373</strain>
    </source>
</reference>
<name>A0ABP6CH50_9ACTN</name>